<feature type="chain" id="PRO_5046754259" evidence="1">
    <location>
        <begin position="24"/>
        <end position="182"/>
    </location>
</feature>
<dbReference type="PANTHER" id="PTHR39332:SF7">
    <property type="entry name" value="SRPBCC FAMILY PROTEIN"/>
    <property type="match status" value="1"/>
</dbReference>
<dbReference type="EMBL" id="JBHTJO010000001">
    <property type="protein sequence ID" value="MFD0987101.1"/>
    <property type="molecule type" value="Genomic_DNA"/>
</dbReference>
<keyword evidence="3" id="KW-1185">Reference proteome</keyword>
<name>A0ABW3JAH6_9HYPH</name>
<sequence length="182" mass="19799">MPTWRSAIAIAAVTAFCGTSALAADAKGRTEAPGLPDKVWPLVSDFCAIKDWHPAVVDCVESEKDGDTFRTLTLGDGGEIYERLTDRGDLSYSYEIIESPLPVKNYKSKIWVEEDDEPNRTVIYWTGDFDEDGASEEEAEAVITGIYKDGLAGIKDAAIAAHEEAEGIEFTPPKVHGEVGED</sequence>
<accession>A0ABW3JAH6</accession>
<dbReference type="InterPro" id="IPR019587">
    <property type="entry name" value="Polyketide_cyclase/dehydratase"/>
</dbReference>
<reference evidence="3" key="1">
    <citation type="journal article" date="2019" name="Int. J. Syst. Evol. Microbiol.">
        <title>The Global Catalogue of Microorganisms (GCM) 10K type strain sequencing project: providing services to taxonomists for standard genome sequencing and annotation.</title>
        <authorList>
            <consortium name="The Broad Institute Genomics Platform"/>
            <consortium name="The Broad Institute Genome Sequencing Center for Infectious Disease"/>
            <person name="Wu L."/>
            <person name="Ma J."/>
        </authorList>
    </citation>
    <scope>NUCLEOTIDE SEQUENCE [LARGE SCALE GENOMIC DNA]</scope>
    <source>
        <strain evidence="3">CCUG 61697</strain>
    </source>
</reference>
<organism evidence="2 3">
    <name type="scientific">Methyloligella solikamskensis</name>
    <dbReference type="NCBI Taxonomy" id="1177756"/>
    <lineage>
        <taxon>Bacteria</taxon>
        <taxon>Pseudomonadati</taxon>
        <taxon>Pseudomonadota</taxon>
        <taxon>Alphaproteobacteria</taxon>
        <taxon>Hyphomicrobiales</taxon>
        <taxon>Hyphomicrobiaceae</taxon>
        <taxon>Methyloligella</taxon>
    </lineage>
</organism>
<evidence type="ECO:0000313" key="2">
    <source>
        <dbReference type="EMBL" id="MFD0987101.1"/>
    </source>
</evidence>
<keyword evidence="1" id="KW-0732">Signal</keyword>
<dbReference type="Pfam" id="PF10604">
    <property type="entry name" value="Polyketide_cyc2"/>
    <property type="match status" value="1"/>
</dbReference>
<dbReference type="PANTHER" id="PTHR39332">
    <property type="entry name" value="BLL4707 PROTEIN"/>
    <property type="match status" value="1"/>
</dbReference>
<proteinExistence type="predicted"/>
<comment type="caution">
    <text evidence="2">The sequence shown here is derived from an EMBL/GenBank/DDBJ whole genome shotgun (WGS) entry which is preliminary data.</text>
</comment>
<evidence type="ECO:0000256" key="1">
    <source>
        <dbReference type="SAM" id="SignalP"/>
    </source>
</evidence>
<dbReference type="Gene3D" id="3.30.530.20">
    <property type="match status" value="1"/>
</dbReference>
<dbReference type="CDD" id="cd07821">
    <property type="entry name" value="PYR_PYL_RCAR_like"/>
    <property type="match status" value="1"/>
</dbReference>
<feature type="signal peptide" evidence="1">
    <location>
        <begin position="1"/>
        <end position="23"/>
    </location>
</feature>
<dbReference type="SUPFAM" id="SSF55961">
    <property type="entry name" value="Bet v1-like"/>
    <property type="match status" value="1"/>
</dbReference>
<evidence type="ECO:0000313" key="3">
    <source>
        <dbReference type="Proteomes" id="UP001597102"/>
    </source>
</evidence>
<dbReference type="Proteomes" id="UP001597102">
    <property type="component" value="Unassembled WGS sequence"/>
</dbReference>
<protein>
    <submittedName>
        <fullName evidence="2">SRPBCC family protein</fullName>
    </submittedName>
</protein>
<dbReference type="InterPro" id="IPR023393">
    <property type="entry name" value="START-like_dom_sf"/>
</dbReference>
<dbReference type="RefSeq" id="WP_379088462.1">
    <property type="nucleotide sequence ID" value="NZ_JBHTJO010000001.1"/>
</dbReference>
<gene>
    <name evidence="2" type="ORF">ACFQ2F_08320</name>
</gene>